<accession>A0ABD1Y8M0</accession>
<dbReference type="PANTHER" id="PTHR47991">
    <property type="entry name" value="OXOGLUTARATE/IRON-DEPENDENT DIOXYGENASE"/>
    <property type="match status" value="1"/>
</dbReference>
<sequence>MSISEENVPLQYGLESQPCTYSECNYIYKGQNFYPVPVVDLKGRLHDCDPEIRASLVQQLVEAGSVGAFCVVNHGINEKLLADFKRASNTFFSLPLEEKLKCSKTPVPGCQRPVGYQGQFQNLTQKAFIVQRREVFEIQGSPSTESRDLVPWPESVPSFRGCLEAFAEDMRVLSKWMMEALAEGLGLRKDAFLKQIGGGDFHQQVVVCSYPIMDKQPKEIINPSSIAFGAHSDLPVMNIVVEDYAGGVQVFHDDCWLNVKPIPEGVTFFLGDPMECMSNGMFHAMIHRVKAPETSSRFSCVSTLEPIDKAAAMIQPIPELLERSGIPAKDGVFYMGSCPQGSVSEGY</sequence>
<dbReference type="Proteomes" id="UP001605036">
    <property type="component" value="Unassembled WGS sequence"/>
</dbReference>
<dbReference type="InterPro" id="IPR027443">
    <property type="entry name" value="IPNS-like_sf"/>
</dbReference>
<evidence type="ECO:0000313" key="6">
    <source>
        <dbReference type="EMBL" id="KAL2623050.1"/>
    </source>
</evidence>
<dbReference type="InterPro" id="IPR005123">
    <property type="entry name" value="Oxoglu/Fe-dep_dioxygenase_dom"/>
</dbReference>
<dbReference type="Pfam" id="PF03171">
    <property type="entry name" value="2OG-FeII_Oxy"/>
    <property type="match status" value="1"/>
</dbReference>
<keyword evidence="2 4" id="KW-0479">Metal-binding</keyword>
<feature type="domain" description="Fe2OG dioxygenase" evidence="5">
    <location>
        <begin position="201"/>
        <end position="306"/>
    </location>
</feature>
<name>A0ABD1Y8M0_9MARC</name>
<keyword evidence="4" id="KW-0560">Oxidoreductase</keyword>
<evidence type="ECO:0000256" key="4">
    <source>
        <dbReference type="RuleBase" id="RU003682"/>
    </source>
</evidence>
<dbReference type="Pfam" id="PF14226">
    <property type="entry name" value="DIOX_N"/>
    <property type="match status" value="1"/>
</dbReference>
<dbReference type="InterPro" id="IPR044861">
    <property type="entry name" value="IPNS-like_FE2OG_OXY"/>
</dbReference>
<dbReference type="GO" id="GO:0016491">
    <property type="term" value="F:oxidoreductase activity"/>
    <property type="evidence" value="ECO:0007669"/>
    <property type="project" value="UniProtKB-KW"/>
</dbReference>
<dbReference type="AlphaFoldDB" id="A0ABD1Y8M0"/>
<dbReference type="PROSITE" id="PS51471">
    <property type="entry name" value="FE2OG_OXY"/>
    <property type="match status" value="1"/>
</dbReference>
<dbReference type="GO" id="GO:0046872">
    <property type="term" value="F:metal ion binding"/>
    <property type="evidence" value="ECO:0007669"/>
    <property type="project" value="UniProtKB-KW"/>
</dbReference>
<evidence type="ECO:0000313" key="7">
    <source>
        <dbReference type="Proteomes" id="UP001605036"/>
    </source>
</evidence>
<keyword evidence="7" id="KW-1185">Reference proteome</keyword>
<evidence type="ECO:0000259" key="5">
    <source>
        <dbReference type="PROSITE" id="PS51471"/>
    </source>
</evidence>
<keyword evidence="3 4" id="KW-0408">Iron</keyword>
<gene>
    <name evidence="6" type="ORF">R1flu_003255</name>
</gene>
<comment type="similarity">
    <text evidence="1 4">Belongs to the iron/ascorbate-dependent oxidoreductase family.</text>
</comment>
<dbReference type="EMBL" id="JBHFFA010000006">
    <property type="protein sequence ID" value="KAL2623050.1"/>
    <property type="molecule type" value="Genomic_DNA"/>
</dbReference>
<dbReference type="SUPFAM" id="SSF51197">
    <property type="entry name" value="Clavaminate synthase-like"/>
    <property type="match status" value="1"/>
</dbReference>
<evidence type="ECO:0000256" key="2">
    <source>
        <dbReference type="ARBA" id="ARBA00022723"/>
    </source>
</evidence>
<dbReference type="InterPro" id="IPR026992">
    <property type="entry name" value="DIOX_N"/>
</dbReference>
<reference evidence="6 7" key="1">
    <citation type="submission" date="2024-09" db="EMBL/GenBank/DDBJ databases">
        <title>Chromosome-scale assembly of Riccia fluitans.</title>
        <authorList>
            <person name="Paukszto L."/>
            <person name="Sawicki J."/>
            <person name="Karawczyk K."/>
            <person name="Piernik-Szablinska J."/>
            <person name="Szczecinska M."/>
            <person name="Mazdziarz M."/>
        </authorList>
    </citation>
    <scope>NUCLEOTIDE SEQUENCE [LARGE SCALE GENOMIC DNA]</scope>
    <source>
        <strain evidence="6">Rf_01</strain>
        <tissue evidence="6">Aerial parts of the thallus</tissue>
    </source>
</reference>
<dbReference type="Gene3D" id="2.60.120.330">
    <property type="entry name" value="B-lactam Antibiotic, Isopenicillin N Synthase, Chain"/>
    <property type="match status" value="1"/>
</dbReference>
<comment type="caution">
    <text evidence="6">The sequence shown here is derived from an EMBL/GenBank/DDBJ whole genome shotgun (WGS) entry which is preliminary data.</text>
</comment>
<evidence type="ECO:0000256" key="1">
    <source>
        <dbReference type="ARBA" id="ARBA00008056"/>
    </source>
</evidence>
<protein>
    <recommendedName>
        <fullName evidence="5">Fe2OG dioxygenase domain-containing protein</fullName>
    </recommendedName>
</protein>
<organism evidence="6 7">
    <name type="scientific">Riccia fluitans</name>
    <dbReference type="NCBI Taxonomy" id="41844"/>
    <lineage>
        <taxon>Eukaryota</taxon>
        <taxon>Viridiplantae</taxon>
        <taxon>Streptophyta</taxon>
        <taxon>Embryophyta</taxon>
        <taxon>Marchantiophyta</taxon>
        <taxon>Marchantiopsida</taxon>
        <taxon>Marchantiidae</taxon>
        <taxon>Marchantiales</taxon>
        <taxon>Ricciaceae</taxon>
        <taxon>Riccia</taxon>
    </lineage>
</organism>
<proteinExistence type="inferred from homology"/>
<evidence type="ECO:0000256" key="3">
    <source>
        <dbReference type="ARBA" id="ARBA00023004"/>
    </source>
</evidence>
<dbReference type="InterPro" id="IPR050295">
    <property type="entry name" value="Plant_2OG-oxidoreductases"/>
</dbReference>